<dbReference type="EMBL" id="CP027433">
    <property type="protein sequence ID" value="AVL99299.1"/>
    <property type="molecule type" value="Genomic_DNA"/>
</dbReference>
<dbReference type="InterPro" id="IPR015422">
    <property type="entry name" value="PyrdxlP-dep_Trfase_small"/>
</dbReference>
<dbReference type="OrthoDB" id="7592443at2"/>
<dbReference type="AlphaFoldDB" id="A0A2S0KCB2"/>
<sequence length="397" mass="41731">MPYDIASVRGLFPTLGDGWIHFDAQAGLQIPDAVASALSAGLRVLPVDPRGVYPQAVAVAEARQTARRAVADLLDASPDGVVFGPSRSALVTALVDALPVTAWTGEVICSRLDDEENIVPWLRGARRHGARVRWAELDVTDGTLPVWQYGDLVNGGTRVIAVSLASSVTGAIVDVGQIADHARSVGALLVVDASSAAPYVRMSVAEIGADVVLVSPERWGGPRMAAMVFADPGRIADLQRVSMDPSTTGPARLEPEPLAGPLLTGLVASVEHLANLDQAATGKRRQRLTTSLDSAFEYAQRLTLYLVNSLAQLGRVRVIGEEVHRIPAVSFVVDGVPAEKVCRRLADNGISALCDVPSRALAHIGVNDVGGAVTVGLGPYALPYEVDQLARVLGSFG</sequence>
<evidence type="ECO:0000313" key="3">
    <source>
        <dbReference type="Proteomes" id="UP000239814"/>
    </source>
</evidence>
<dbReference type="KEGG" id="git:C6V83_02295"/>
<dbReference type="PANTHER" id="PTHR43586">
    <property type="entry name" value="CYSTEINE DESULFURASE"/>
    <property type="match status" value="1"/>
</dbReference>
<feature type="domain" description="Aminotransferase class V" evidence="1">
    <location>
        <begin position="20"/>
        <end position="222"/>
    </location>
</feature>
<evidence type="ECO:0000313" key="2">
    <source>
        <dbReference type="EMBL" id="AVL99299.1"/>
    </source>
</evidence>
<dbReference type="InterPro" id="IPR015421">
    <property type="entry name" value="PyrdxlP-dep_Trfase_major"/>
</dbReference>
<keyword evidence="3" id="KW-1185">Reference proteome</keyword>
<reference evidence="2 3" key="1">
    <citation type="submission" date="2018-03" db="EMBL/GenBank/DDBJ databases">
        <title>Characteristics and genome of n-alkane degrading marine bacteria Gordonia iterans isolated from crude oil contaminated in Tae-an, South Korea.</title>
        <authorList>
            <person name="Lee S.-S."/>
            <person name="Kim H."/>
        </authorList>
    </citation>
    <scope>NUCLEOTIDE SEQUENCE [LARGE SCALE GENOMIC DNA]</scope>
    <source>
        <strain evidence="2 3">Co17</strain>
    </source>
</reference>
<dbReference type="InterPro" id="IPR015424">
    <property type="entry name" value="PyrdxlP-dep_Trfase"/>
</dbReference>
<dbReference type="Proteomes" id="UP000239814">
    <property type="component" value="Chromosome"/>
</dbReference>
<organism evidence="2 3">
    <name type="scientific">Gordonia iterans</name>
    <dbReference type="NCBI Taxonomy" id="1004901"/>
    <lineage>
        <taxon>Bacteria</taxon>
        <taxon>Bacillati</taxon>
        <taxon>Actinomycetota</taxon>
        <taxon>Actinomycetes</taxon>
        <taxon>Mycobacteriales</taxon>
        <taxon>Gordoniaceae</taxon>
        <taxon>Gordonia</taxon>
    </lineage>
</organism>
<dbReference type="Gene3D" id="3.40.640.10">
    <property type="entry name" value="Type I PLP-dependent aspartate aminotransferase-like (Major domain)"/>
    <property type="match status" value="1"/>
</dbReference>
<dbReference type="Pfam" id="PF00266">
    <property type="entry name" value="Aminotran_5"/>
    <property type="match status" value="1"/>
</dbReference>
<dbReference type="Gene3D" id="3.90.1150.10">
    <property type="entry name" value="Aspartate Aminotransferase, domain 1"/>
    <property type="match status" value="1"/>
</dbReference>
<accession>A0A2S0KCB2</accession>
<dbReference type="RefSeq" id="WP_105941034.1">
    <property type="nucleotide sequence ID" value="NZ_CP027433.1"/>
</dbReference>
<proteinExistence type="predicted"/>
<evidence type="ECO:0000259" key="1">
    <source>
        <dbReference type="Pfam" id="PF00266"/>
    </source>
</evidence>
<protein>
    <submittedName>
        <fullName evidence="2">Cysteine desulfurase-like protein</fullName>
    </submittedName>
</protein>
<gene>
    <name evidence="2" type="ORF">C6V83_02295</name>
</gene>
<name>A0A2S0KCB2_9ACTN</name>
<dbReference type="PANTHER" id="PTHR43586:SF21">
    <property type="entry name" value="PYRIDOXAL PHOSPHATE (PLP)-DEPENDENT ASPARTATE AMINOTRANSFERASE SUPERFAMILY"/>
    <property type="match status" value="1"/>
</dbReference>
<dbReference type="InterPro" id="IPR000192">
    <property type="entry name" value="Aminotrans_V_dom"/>
</dbReference>
<dbReference type="SUPFAM" id="SSF53383">
    <property type="entry name" value="PLP-dependent transferases"/>
    <property type="match status" value="1"/>
</dbReference>